<evidence type="ECO:0000256" key="5">
    <source>
        <dbReference type="ARBA" id="ARBA00011895"/>
    </source>
</evidence>
<dbReference type="NCBIfam" id="TIGR01203">
    <property type="entry name" value="HGPRTase"/>
    <property type="match status" value="1"/>
</dbReference>
<keyword evidence="10 15" id="KW-0660">Purine salvage</keyword>
<keyword evidence="6 15" id="KW-0963">Cytoplasm</keyword>
<comment type="catalytic activity">
    <reaction evidence="13">
        <text>GMP + diphosphate = guanine + 5-phospho-alpha-D-ribose 1-diphosphate</text>
        <dbReference type="Rhea" id="RHEA:25424"/>
        <dbReference type="ChEBI" id="CHEBI:16235"/>
        <dbReference type="ChEBI" id="CHEBI:33019"/>
        <dbReference type="ChEBI" id="CHEBI:58017"/>
        <dbReference type="ChEBI" id="CHEBI:58115"/>
        <dbReference type="EC" id="2.4.2.8"/>
    </reaction>
    <physiologicalReaction direction="right-to-left" evidence="13">
        <dbReference type="Rhea" id="RHEA:25426"/>
    </physiologicalReaction>
</comment>
<evidence type="ECO:0000256" key="3">
    <source>
        <dbReference type="ARBA" id="ARBA00004669"/>
    </source>
</evidence>
<dbReference type="EMBL" id="FNFO01000004">
    <property type="protein sequence ID" value="SDL11152.1"/>
    <property type="molecule type" value="Genomic_DNA"/>
</dbReference>
<dbReference type="InterPro" id="IPR005904">
    <property type="entry name" value="Hxn_phspho_trans"/>
</dbReference>
<dbReference type="InterPro" id="IPR050408">
    <property type="entry name" value="HGPRT"/>
</dbReference>
<evidence type="ECO:0000256" key="2">
    <source>
        <dbReference type="ARBA" id="ARBA00004496"/>
    </source>
</evidence>
<dbReference type="InterPro" id="IPR000836">
    <property type="entry name" value="PRTase_dom"/>
</dbReference>
<evidence type="ECO:0000256" key="11">
    <source>
        <dbReference type="ARBA" id="ARBA00022741"/>
    </source>
</evidence>
<comment type="similarity">
    <text evidence="4 15">Belongs to the purine/pyrimidine phosphoribosyltransferase family.</text>
</comment>
<protein>
    <recommendedName>
        <fullName evidence="5 15">Hypoxanthine phosphoribosyltransferase</fullName>
        <ecNumber evidence="5 15">2.4.2.8</ecNumber>
    </recommendedName>
</protein>
<comment type="cofactor">
    <cofactor evidence="1 15">
        <name>Mg(2+)</name>
        <dbReference type="ChEBI" id="CHEBI:18420"/>
    </cofactor>
</comment>
<dbReference type="UniPathway" id="UPA00591">
    <property type="reaction ID" value="UER00648"/>
</dbReference>
<dbReference type="GO" id="GO:0000287">
    <property type="term" value="F:magnesium ion binding"/>
    <property type="evidence" value="ECO:0007669"/>
    <property type="project" value="TreeGrafter"/>
</dbReference>
<dbReference type="SUPFAM" id="SSF53271">
    <property type="entry name" value="PRTase-like"/>
    <property type="match status" value="1"/>
</dbReference>
<dbReference type="AlphaFoldDB" id="A0A1G9HE66"/>
<keyword evidence="11 15" id="KW-0547">Nucleotide-binding</keyword>
<evidence type="ECO:0000256" key="7">
    <source>
        <dbReference type="ARBA" id="ARBA00022676"/>
    </source>
</evidence>
<dbReference type="GO" id="GO:0032264">
    <property type="term" value="P:IMP salvage"/>
    <property type="evidence" value="ECO:0007669"/>
    <property type="project" value="UniProtKB-UniPathway"/>
</dbReference>
<dbReference type="Proteomes" id="UP000198510">
    <property type="component" value="Unassembled WGS sequence"/>
</dbReference>
<sequence>METNTCSVESSVTIHDKSFRLFLSEDELQQSIARLGQQLTDDYRDRNPIFVVVLNGAFIFAADLLKCVETPCEVTFVKVASYQATQSTGEVEEILGLEEDLHNRHVVIVEDIVDTGLTMSALLDSVREMRPASVEVATLLLKPKALKRPLSIRYVGNEIENRFVVGFGLDYDGLGRNLRHLYQLSTQ</sequence>
<evidence type="ECO:0000256" key="10">
    <source>
        <dbReference type="ARBA" id="ARBA00022726"/>
    </source>
</evidence>
<dbReference type="Pfam" id="PF00156">
    <property type="entry name" value="Pribosyltran"/>
    <property type="match status" value="1"/>
</dbReference>
<keyword evidence="18" id="KW-1185">Reference proteome</keyword>
<keyword evidence="12 15" id="KW-0460">Magnesium</keyword>
<comment type="subcellular location">
    <subcellularLocation>
        <location evidence="2 15">Cytoplasm</location>
    </subcellularLocation>
</comment>
<reference evidence="17 18" key="1">
    <citation type="submission" date="2016-10" db="EMBL/GenBank/DDBJ databases">
        <authorList>
            <person name="de Groot N.N."/>
        </authorList>
    </citation>
    <scope>NUCLEOTIDE SEQUENCE [LARGE SCALE GENOMIC DNA]</scope>
    <source>
        <strain evidence="17 18">DSM 25186</strain>
    </source>
</reference>
<evidence type="ECO:0000256" key="14">
    <source>
        <dbReference type="ARBA" id="ARBA00049402"/>
    </source>
</evidence>
<evidence type="ECO:0000313" key="17">
    <source>
        <dbReference type="EMBL" id="SDL11152.1"/>
    </source>
</evidence>
<dbReference type="PANTHER" id="PTHR43340:SF1">
    <property type="entry name" value="HYPOXANTHINE PHOSPHORIBOSYLTRANSFERASE"/>
    <property type="match status" value="1"/>
</dbReference>
<feature type="domain" description="Phosphoribosyltransferase" evidence="16">
    <location>
        <begin position="26"/>
        <end position="171"/>
    </location>
</feature>
<evidence type="ECO:0000256" key="9">
    <source>
        <dbReference type="ARBA" id="ARBA00022723"/>
    </source>
</evidence>
<gene>
    <name evidence="17" type="ORF">SAMN05421823_104405</name>
</gene>
<evidence type="ECO:0000313" key="18">
    <source>
        <dbReference type="Proteomes" id="UP000198510"/>
    </source>
</evidence>
<name>A0A1G9HE66_9BACT</name>
<dbReference type="Gene3D" id="3.40.50.2020">
    <property type="match status" value="1"/>
</dbReference>
<dbReference type="GO" id="GO:0032263">
    <property type="term" value="P:GMP salvage"/>
    <property type="evidence" value="ECO:0007669"/>
    <property type="project" value="TreeGrafter"/>
</dbReference>
<keyword evidence="7 15" id="KW-0328">Glycosyltransferase</keyword>
<comment type="catalytic activity">
    <reaction evidence="14">
        <text>IMP + diphosphate = hypoxanthine + 5-phospho-alpha-D-ribose 1-diphosphate</text>
        <dbReference type="Rhea" id="RHEA:17973"/>
        <dbReference type="ChEBI" id="CHEBI:17368"/>
        <dbReference type="ChEBI" id="CHEBI:33019"/>
        <dbReference type="ChEBI" id="CHEBI:58017"/>
        <dbReference type="ChEBI" id="CHEBI:58053"/>
        <dbReference type="EC" id="2.4.2.8"/>
    </reaction>
    <physiologicalReaction direction="right-to-left" evidence="14">
        <dbReference type="Rhea" id="RHEA:17975"/>
    </physiologicalReaction>
</comment>
<evidence type="ECO:0000256" key="4">
    <source>
        <dbReference type="ARBA" id="ARBA00008391"/>
    </source>
</evidence>
<dbReference type="GO" id="GO:0006166">
    <property type="term" value="P:purine ribonucleoside salvage"/>
    <property type="evidence" value="ECO:0007669"/>
    <property type="project" value="UniProtKB-KW"/>
</dbReference>
<evidence type="ECO:0000256" key="13">
    <source>
        <dbReference type="ARBA" id="ARBA00048811"/>
    </source>
</evidence>
<proteinExistence type="inferred from homology"/>
<evidence type="ECO:0000259" key="16">
    <source>
        <dbReference type="Pfam" id="PF00156"/>
    </source>
</evidence>
<evidence type="ECO:0000256" key="15">
    <source>
        <dbReference type="RuleBase" id="RU364099"/>
    </source>
</evidence>
<evidence type="ECO:0000256" key="6">
    <source>
        <dbReference type="ARBA" id="ARBA00022490"/>
    </source>
</evidence>
<dbReference type="PANTHER" id="PTHR43340">
    <property type="entry name" value="HYPOXANTHINE-GUANINE PHOSPHORIBOSYLTRANSFERASE"/>
    <property type="match status" value="1"/>
</dbReference>
<evidence type="ECO:0000256" key="8">
    <source>
        <dbReference type="ARBA" id="ARBA00022679"/>
    </source>
</evidence>
<evidence type="ECO:0000256" key="12">
    <source>
        <dbReference type="ARBA" id="ARBA00022842"/>
    </source>
</evidence>
<accession>A0A1G9HE66</accession>
<keyword evidence="9 15" id="KW-0479">Metal-binding</keyword>
<dbReference type="GO" id="GO:0004422">
    <property type="term" value="F:hypoxanthine phosphoribosyltransferase activity"/>
    <property type="evidence" value="ECO:0007669"/>
    <property type="project" value="InterPro"/>
</dbReference>
<organism evidence="17 18">
    <name type="scientific">Catalinimonas alkaloidigena</name>
    <dbReference type="NCBI Taxonomy" id="1075417"/>
    <lineage>
        <taxon>Bacteria</taxon>
        <taxon>Pseudomonadati</taxon>
        <taxon>Bacteroidota</taxon>
        <taxon>Cytophagia</taxon>
        <taxon>Cytophagales</taxon>
        <taxon>Catalimonadaceae</taxon>
        <taxon>Catalinimonas</taxon>
    </lineage>
</organism>
<dbReference type="GO" id="GO:0046100">
    <property type="term" value="P:hypoxanthine metabolic process"/>
    <property type="evidence" value="ECO:0007669"/>
    <property type="project" value="TreeGrafter"/>
</dbReference>
<dbReference type="CDD" id="cd06223">
    <property type="entry name" value="PRTases_typeI"/>
    <property type="match status" value="1"/>
</dbReference>
<dbReference type="GO" id="GO:0005829">
    <property type="term" value="C:cytosol"/>
    <property type="evidence" value="ECO:0007669"/>
    <property type="project" value="TreeGrafter"/>
</dbReference>
<dbReference type="STRING" id="1075417.SAMN05421823_104405"/>
<keyword evidence="8 15" id="KW-0808">Transferase</keyword>
<dbReference type="GO" id="GO:0000166">
    <property type="term" value="F:nucleotide binding"/>
    <property type="evidence" value="ECO:0007669"/>
    <property type="project" value="UniProtKB-KW"/>
</dbReference>
<dbReference type="EC" id="2.4.2.8" evidence="5 15"/>
<dbReference type="GO" id="GO:0006178">
    <property type="term" value="P:guanine salvage"/>
    <property type="evidence" value="ECO:0007669"/>
    <property type="project" value="TreeGrafter"/>
</dbReference>
<evidence type="ECO:0000256" key="1">
    <source>
        <dbReference type="ARBA" id="ARBA00001946"/>
    </source>
</evidence>
<comment type="pathway">
    <text evidence="3 15">Purine metabolism; IMP biosynthesis via salvage pathway; IMP from hypoxanthine: step 1/1.</text>
</comment>
<dbReference type="InterPro" id="IPR029057">
    <property type="entry name" value="PRTase-like"/>
</dbReference>
<dbReference type="GO" id="GO:0052657">
    <property type="term" value="F:guanine phosphoribosyltransferase activity"/>
    <property type="evidence" value="ECO:0007669"/>
    <property type="project" value="RHEA"/>
</dbReference>